<dbReference type="InterPro" id="IPR011711">
    <property type="entry name" value="GntR_C"/>
</dbReference>
<comment type="caution">
    <text evidence="5">The sequence shown here is derived from an EMBL/GenBank/DDBJ whole genome shotgun (WGS) entry which is preliminary data.</text>
</comment>
<dbReference type="InterPro" id="IPR008920">
    <property type="entry name" value="TF_FadR/GntR_C"/>
</dbReference>
<dbReference type="SUPFAM" id="SSF48008">
    <property type="entry name" value="GntR ligand-binding domain-like"/>
    <property type="match status" value="1"/>
</dbReference>
<dbReference type="SMART" id="SM00345">
    <property type="entry name" value="HTH_GNTR"/>
    <property type="match status" value="1"/>
</dbReference>
<evidence type="ECO:0000313" key="6">
    <source>
        <dbReference type="Proteomes" id="UP000185596"/>
    </source>
</evidence>
<organism evidence="5 6">
    <name type="scientific">Actinophytocola xanthii</name>
    <dbReference type="NCBI Taxonomy" id="1912961"/>
    <lineage>
        <taxon>Bacteria</taxon>
        <taxon>Bacillati</taxon>
        <taxon>Actinomycetota</taxon>
        <taxon>Actinomycetes</taxon>
        <taxon>Pseudonocardiales</taxon>
        <taxon>Pseudonocardiaceae</taxon>
    </lineage>
</organism>
<dbReference type="GO" id="GO:0003700">
    <property type="term" value="F:DNA-binding transcription factor activity"/>
    <property type="evidence" value="ECO:0007669"/>
    <property type="project" value="InterPro"/>
</dbReference>
<dbReference type="PANTHER" id="PTHR43537:SF45">
    <property type="entry name" value="GNTR FAMILY REGULATORY PROTEIN"/>
    <property type="match status" value="1"/>
</dbReference>
<protein>
    <submittedName>
        <fullName evidence="5">GntR family transcriptional regulator</fullName>
    </submittedName>
</protein>
<gene>
    <name evidence="5" type="ORF">BU204_10905</name>
</gene>
<reference evidence="5 6" key="1">
    <citation type="submission" date="2016-12" db="EMBL/GenBank/DDBJ databases">
        <title>The draft genome sequence of Actinophytocola sp. 11-183.</title>
        <authorList>
            <person name="Wang W."/>
            <person name="Yuan L."/>
        </authorList>
    </citation>
    <scope>NUCLEOTIDE SEQUENCE [LARGE SCALE GENOMIC DNA]</scope>
    <source>
        <strain evidence="5 6">11-183</strain>
    </source>
</reference>
<keyword evidence="3" id="KW-0804">Transcription</keyword>
<dbReference type="Gene3D" id="1.20.120.530">
    <property type="entry name" value="GntR ligand-binding domain-like"/>
    <property type="match status" value="1"/>
</dbReference>
<dbReference type="GO" id="GO:0003677">
    <property type="term" value="F:DNA binding"/>
    <property type="evidence" value="ECO:0007669"/>
    <property type="project" value="UniProtKB-KW"/>
</dbReference>
<keyword evidence="6" id="KW-1185">Reference proteome</keyword>
<dbReference type="SUPFAM" id="SSF46785">
    <property type="entry name" value="Winged helix' DNA-binding domain"/>
    <property type="match status" value="1"/>
</dbReference>
<dbReference type="STRING" id="1912961.BU204_10905"/>
<dbReference type="SMART" id="SM00895">
    <property type="entry name" value="FCD"/>
    <property type="match status" value="1"/>
</dbReference>
<sequence>MQSSTGYRRSERVGSAVDPDVGLSADRGLLGRTSTVERLADILRARITEGFFTPGERLAEDSIGSALKVSRNTVREAFRLLTHERLLVHELNRGVFVRQATVEDLVDLYRVRKLLECGAVRYLVDPPDVSDLASAIHQAEAAVLAEDWRGLGTANMVFHQAITALAGSPRMNELMRGVLAELRLHFHSMPDRRRLHEPFLERNREILSVIETGDGPGAERLLHKYLDDSEHQLIEAYQAADTR</sequence>
<proteinExistence type="predicted"/>
<dbReference type="AlphaFoldDB" id="A0A1Q8CT60"/>
<dbReference type="Proteomes" id="UP000185596">
    <property type="component" value="Unassembled WGS sequence"/>
</dbReference>
<evidence type="ECO:0000259" key="4">
    <source>
        <dbReference type="PROSITE" id="PS50949"/>
    </source>
</evidence>
<evidence type="ECO:0000313" key="5">
    <source>
        <dbReference type="EMBL" id="OLF17551.1"/>
    </source>
</evidence>
<dbReference type="CDD" id="cd07377">
    <property type="entry name" value="WHTH_GntR"/>
    <property type="match status" value="1"/>
</dbReference>
<dbReference type="InterPro" id="IPR000524">
    <property type="entry name" value="Tscrpt_reg_HTH_GntR"/>
</dbReference>
<feature type="domain" description="HTH gntR-type" evidence="4">
    <location>
        <begin position="33"/>
        <end position="100"/>
    </location>
</feature>
<dbReference type="PANTHER" id="PTHR43537">
    <property type="entry name" value="TRANSCRIPTIONAL REGULATOR, GNTR FAMILY"/>
    <property type="match status" value="1"/>
</dbReference>
<dbReference type="Gene3D" id="1.10.10.10">
    <property type="entry name" value="Winged helix-like DNA-binding domain superfamily/Winged helix DNA-binding domain"/>
    <property type="match status" value="1"/>
</dbReference>
<evidence type="ECO:0000256" key="3">
    <source>
        <dbReference type="ARBA" id="ARBA00023163"/>
    </source>
</evidence>
<dbReference type="Pfam" id="PF00392">
    <property type="entry name" value="GntR"/>
    <property type="match status" value="1"/>
</dbReference>
<dbReference type="EMBL" id="MSIE01000016">
    <property type="protein sequence ID" value="OLF17551.1"/>
    <property type="molecule type" value="Genomic_DNA"/>
</dbReference>
<keyword evidence="2" id="KW-0238">DNA-binding</keyword>
<dbReference type="Pfam" id="PF07729">
    <property type="entry name" value="FCD"/>
    <property type="match status" value="1"/>
</dbReference>
<dbReference type="InterPro" id="IPR036390">
    <property type="entry name" value="WH_DNA-bd_sf"/>
</dbReference>
<evidence type="ECO:0000256" key="2">
    <source>
        <dbReference type="ARBA" id="ARBA00023125"/>
    </source>
</evidence>
<accession>A0A1Q8CT60</accession>
<keyword evidence="1" id="KW-0805">Transcription regulation</keyword>
<dbReference type="InterPro" id="IPR036388">
    <property type="entry name" value="WH-like_DNA-bd_sf"/>
</dbReference>
<dbReference type="PROSITE" id="PS50949">
    <property type="entry name" value="HTH_GNTR"/>
    <property type="match status" value="1"/>
</dbReference>
<evidence type="ECO:0000256" key="1">
    <source>
        <dbReference type="ARBA" id="ARBA00023015"/>
    </source>
</evidence>
<name>A0A1Q8CT60_9PSEU</name>